<evidence type="ECO:0000313" key="1">
    <source>
        <dbReference type="EMBL" id="CAH2043866.1"/>
    </source>
</evidence>
<sequence>MEPRAVKMEWEKRRECGSPFYVKLVIAPEGEDPIRRLALERDVEYSAVYKKTQDVGRVWRVGVRVGICSGSLAPFTLRRDDKTSDITVCYDNIG</sequence>
<proteinExistence type="predicted"/>
<dbReference type="Proteomes" id="UP000837857">
    <property type="component" value="Chromosome 15"/>
</dbReference>
<reference evidence="1" key="1">
    <citation type="submission" date="2022-03" db="EMBL/GenBank/DDBJ databases">
        <authorList>
            <person name="Martin H S."/>
        </authorList>
    </citation>
    <scope>NUCLEOTIDE SEQUENCE</scope>
</reference>
<protein>
    <submittedName>
        <fullName evidence="1">Uncharacterized protein</fullName>
    </submittedName>
</protein>
<keyword evidence="2" id="KW-1185">Reference proteome</keyword>
<gene>
    <name evidence="1" type="ORF">IPOD504_LOCUS4482</name>
</gene>
<dbReference type="EMBL" id="OW152827">
    <property type="protein sequence ID" value="CAH2043866.1"/>
    <property type="molecule type" value="Genomic_DNA"/>
</dbReference>
<organism evidence="1 2">
    <name type="scientific">Iphiclides podalirius</name>
    <name type="common">scarce swallowtail</name>
    <dbReference type="NCBI Taxonomy" id="110791"/>
    <lineage>
        <taxon>Eukaryota</taxon>
        <taxon>Metazoa</taxon>
        <taxon>Ecdysozoa</taxon>
        <taxon>Arthropoda</taxon>
        <taxon>Hexapoda</taxon>
        <taxon>Insecta</taxon>
        <taxon>Pterygota</taxon>
        <taxon>Neoptera</taxon>
        <taxon>Endopterygota</taxon>
        <taxon>Lepidoptera</taxon>
        <taxon>Glossata</taxon>
        <taxon>Ditrysia</taxon>
        <taxon>Papilionoidea</taxon>
        <taxon>Papilionidae</taxon>
        <taxon>Papilioninae</taxon>
        <taxon>Iphiclides</taxon>
    </lineage>
</organism>
<feature type="non-terminal residue" evidence="1">
    <location>
        <position position="94"/>
    </location>
</feature>
<name>A0ABN8HYS0_9NEOP</name>
<accession>A0ABN8HYS0</accession>
<evidence type="ECO:0000313" key="2">
    <source>
        <dbReference type="Proteomes" id="UP000837857"/>
    </source>
</evidence>